<dbReference type="PANTHER" id="PTHR37312">
    <property type="entry name" value="MEMBRANE-BOUND ACYLTRANSFERASE YKRP-RELATED"/>
    <property type="match status" value="1"/>
</dbReference>
<dbReference type="Proteomes" id="UP001234495">
    <property type="component" value="Unassembled WGS sequence"/>
</dbReference>
<organism evidence="5 6">
    <name type="scientific">Metabacillus malikii</name>
    <dbReference type="NCBI Taxonomy" id="1504265"/>
    <lineage>
        <taxon>Bacteria</taxon>
        <taxon>Bacillati</taxon>
        <taxon>Bacillota</taxon>
        <taxon>Bacilli</taxon>
        <taxon>Bacillales</taxon>
        <taxon>Bacillaceae</taxon>
        <taxon>Metabacillus</taxon>
    </lineage>
</organism>
<feature type="transmembrane region" description="Helical" evidence="3">
    <location>
        <begin position="223"/>
        <end position="246"/>
    </location>
</feature>
<feature type="transmembrane region" description="Helical" evidence="3">
    <location>
        <begin position="258"/>
        <end position="276"/>
    </location>
</feature>
<evidence type="ECO:0000256" key="1">
    <source>
        <dbReference type="ARBA" id="ARBA00004370"/>
    </source>
</evidence>
<dbReference type="Pfam" id="PF01757">
    <property type="entry name" value="Acyl_transf_3"/>
    <property type="match status" value="1"/>
</dbReference>
<evidence type="ECO:0000256" key="2">
    <source>
        <dbReference type="ARBA" id="ARBA00007400"/>
    </source>
</evidence>
<keyword evidence="3" id="KW-0472">Membrane</keyword>
<feature type="transmembrane region" description="Helical" evidence="3">
    <location>
        <begin position="12"/>
        <end position="29"/>
    </location>
</feature>
<feature type="transmembrane region" description="Helical" evidence="3">
    <location>
        <begin position="41"/>
        <end position="62"/>
    </location>
</feature>
<evidence type="ECO:0000313" key="6">
    <source>
        <dbReference type="Proteomes" id="UP001234495"/>
    </source>
</evidence>
<evidence type="ECO:0000313" key="5">
    <source>
        <dbReference type="EMBL" id="MDQ0229468.1"/>
    </source>
</evidence>
<dbReference type="PANTHER" id="PTHR37312:SF1">
    <property type="entry name" value="MEMBRANE-BOUND ACYLTRANSFERASE YKRP-RELATED"/>
    <property type="match status" value="1"/>
</dbReference>
<dbReference type="EMBL" id="JAUSUD010000002">
    <property type="protein sequence ID" value="MDQ0229468.1"/>
    <property type="molecule type" value="Genomic_DNA"/>
</dbReference>
<keyword evidence="3" id="KW-0812">Transmembrane</keyword>
<evidence type="ECO:0000259" key="4">
    <source>
        <dbReference type="Pfam" id="PF01757"/>
    </source>
</evidence>
<feature type="transmembrane region" description="Helical" evidence="3">
    <location>
        <begin position="107"/>
        <end position="124"/>
    </location>
</feature>
<comment type="subcellular location">
    <subcellularLocation>
        <location evidence="1">Membrane</location>
    </subcellularLocation>
</comment>
<protein>
    <submittedName>
        <fullName evidence="5">Fucose 4-O-acetylase-like acetyltransferase</fullName>
    </submittedName>
</protein>
<gene>
    <name evidence="5" type="ORF">J2S19_000719</name>
</gene>
<feature type="transmembrane region" description="Helical" evidence="3">
    <location>
        <begin position="288"/>
        <end position="313"/>
    </location>
</feature>
<dbReference type="InterPro" id="IPR052734">
    <property type="entry name" value="Nod_factor_acetyltransferase"/>
</dbReference>
<comment type="caution">
    <text evidence="5">The sequence shown here is derived from an EMBL/GenBank/DDBJ whole genome shotgun (WGS) entry which is preliminary data.</text>
</comment>
<proteinExistence type="inferred from homology"/>
<feature type="transmembrane region" description="Helical" evidence="3">
    <location>
        <begin position="74"/>
        <end position="92"/>
    </location>
</feature>
<reference evidence="5 6" key="1">
    <citation type="submission" date="2023-07" db="EMBL/GenBank/DDBJ databases">
        <title>Genomic Encyclopedia of Type Strains, Phase IV (KMG-IV): sequencing the most valuable type-strain genomes for metagenomic binning, comparative biology and taxonomic classification.</title>
        <authorList>
            <person name="Goeker M."/>
        </authorList>
    </citation>
    <scope>NUCLEOTIDE SEQUENCE [LARGE SCALE GENOMIC DNA]</scope>
    <source>
        <strain evidence="5 6">DSM 29005</strain>
    </source>
</reference>
<accession>A0ABT9ZB30</accession>
<sequence length="335" mass="39778">MKNRDSYFDNAKFFLILLVVFGHLIRSYIDDNDFIMNVYKFVYTFHMPAFILISGYFAKGFRKKGYLEKISKKLILPYLIFQGIYSVYYYIIRDQQTLLLNPFDPHWSLWFLVSLFCWNILLFFFTKLHPVWAISLAFAIGLIAGYFEVISNYLSLSRTFVFFPIFLIGYYLSRDHFQALQKPKMKGLAISLFVITFISYFYIDFQYEWLFGSKPYSHFGHVTIMSSIIRLGFYSITLITSLSFLSLIPKSYRFFTEWGTRTFYVYLLHGFIIQYLRNSEWLDFMKDYQSMTLLIILSIFMTAILSTTVVKALTQPLIELRTSTIHHYLKSVSKS</sequence>
<feature type="transmembrane region" description="Helical" evidence="3">
    <location>
        <begin position="131"/>
        <end position="147"/>
    </location>
</feature>
<dbReference type="InterPro" id="IPR002656">
    <property type="entry name" value="Acyl_transf_3_dom"/>
</dbReference>
<evidence type="ECO:0000256" key="3">
    <source>
        <dbReference type="SAM" id="Phobius"/>
    </source>
</evidence>
<keyword evidence="6" id="KW-1185">Reference proteome</keyword>
<feature type="transmembrane region" description="Helical" evidence="3">
    <location>
        <begin position="153"/>
        <end position="173"/>
    </location>
</feature>
<feature type="transmembrane region" description="Helical" evidence="3">
    <location>
        <begin position="185"/>
        <end position="203"/>
    </location>
</feature>
<keyword evidence="3" id="KW-1133">Transmembrane helix</keyword>
<name>A0ABT9ZB30_9BACI</name>
<dbReference type="RefSeq" id="WP_307337213.1">
    <property type="nucleotide sequence ID" value="NZ_JAUSUD010000002.1"/>
</dbReference>
<comment type="similarity">
    <text evidence="2">Belongs to the acyltransferase 3 family.</text>
</comment>
<feature type="domain" description="Acyltransferase 3" evidence="4">
    <location>
        <begin position="6"/>
        <end position="308"/>
    </location>
</feature>